<accession>A0ABR3MAZ8</accession>
<name>A0ABR3MAZ8_9TELE</name>
<keyword evidence="2" id="KW-1185">Reference proteome</keyword>
<dbReference type="EMBL" id="JAYMGO010000014">
    <property type="protein sequence ID" value="KAL1261790.1"/>
    <property type="molecule type" value="Genomic_DNA"/>
</dbReference>
<comment type="caution">
    <text evidence="1">The sequence shown here is derived from an EMBL/GenBank/DDBJ whole genome shotgun (WGS) entry which is preliminary data.</text>
</comment>
<gene>
    <name evidence="1" type="ORF">QQF64_007055</name>
</gene>
<evidence type="ECO:0000313" key="2">
    <source>
        <dbReference type="Proteomes" id="UP001558613"/>
    </source>
</evidence>
<proteinExistence type="predicted"/>
<evidence type="ECO:0000313" key="1">
    <source>
        <dbReference type="EMBL" id="KAL1261790.1"/>
    </source>
</evidence>
<organism evidence="1 2">
    <name type="scientific">Cirrhinus molitorella</name>
    <name type="common">mud carp</name>
    <dbReference type="NCBI Taxonomy" id="172907"/>
    <lineage>
        <taxon>Eukaryota</taxon>
        <taxon>Metazoa</taxon>
        <taxon>Chordata</taxon>
        <taxon>Craniata</taxon>
        <taxon>Vertebrata</taxon>
        <taxon>Euteleostomi</taxon>
        <taxon>Actinopterygii</taxon>
        <taxon>Neopterygii</taxon>
        <taxon>Teleostei</taxon>
        <taxon>Ostariophysi</taxon>
        <taxon>Cypriniformes</taxon>
        <taxon>Cyprinidae</taxon>
        <taxon>Labeoninae</taxon>
        <taxon>Labeonini</taxon>
        <taxon>Cirrhinus</taxon>
    </lineage>
</organism>
<protein>
    <submittedName>
        <fullName evidence="1">Uncharacterized protein</fullName>
    </submittedName>
</protein>
<dbReference type="Proteomes" id="UP001558613">
    <property type="component" value="Unassembled WGS sequence"/>
</dbReference>
<reference evidence="1 2" key="1">
    <citation type="submission" date="2023-09" db="EMBL/GenBank/DDBJ databases">
        <authorList>
            <person name="Wang M."/>
        </authorList>
    </citation>
    <scope>NUCLEOTIDE SEQUENCE [LARGE SCALE GENOMIC DNA]</scope>
    <source>
        <strain evidence="1">GT-2023</strain>
        <tissue evidence="1">Liver</tissue>
    </source>
</reference>
<sequence>MHVHLRQPINSARGERVRRHSDFQAVLVMRRGTERQSLGKLSCILKVMVEMCSFSSLCLLAAVLSCPCLLSQWHARAPYAIPSAF</sequence>